<organism evidence="1">
    <name type="scientific">Myoviridae sp. ctlnK45</name>
    <dbReference type="NCBI Taxonomy" id="2826693"/>
    <lineage>
        <taxon>Viruses</taxon>
        <taxon>Duplodnaviria</taxon>
        <taxon>Heunggongvirae</taxon>
        <taxon>Uroviricota</taxon>
        <taxon>Caudoviricetes</taxon>
    </lineage>
</organism>
<accession>A0A8S5NN87</accession>
<evidence type="ECO:0000313" key="1">
    <source>
        <dbReference type="EMBL" id="DAD96190.1"/>
    </source>
</evidence>
<dbReference type="EMBL" id="BK015212">
    <property type="protein sequence ID" value="DAD96190.1"/>
    <property type="molecule type" value="Genomic_DNA"/>
</dbReference>
<protein>
    <submittedName>
        <fullName evidence="1">Uncharacterized protein</fullName>
    </submittedName>
</protein>
<reference evidence="1" key="1">
    <citation type="journal article" date="2021" name="Proc. Natl. Acad. Sci. U.S.A.">
        <title>A Catalog of Tens of Thousands of Viruses from Human Metagenomes Reveals Hidden Associations with Chronic Diseases.</title>
        <authorList>
            <person name="Tisza M.J."/>
            <person name="Buck C.B."/>
        </authorList>
    </citation>
    <scope>NUCLEOTIDE SEQUENCE</scope>
    <source>
        <strain evidence="1">CtlnK45</strain>
    </source>
</reference>
<name>A0A8S5NN87_9CAUD</name>
<proteinExistence type="predicted"/>
<sequence>MRKVSRNSRSVMGCSFLFETPARRSGTGERGVGL</sequence>